<protein>
    <recommendedName>
        <fullName evidence="2">HNH nuclease domain-containing protein</fullName>
    </recommendedName>
</protein>
<organism evidence="1">
    <name type="scientific">marine sediment metagenome</name>
    <dbReference type="NCBI Taxonomy" id="412755"/>
    <lineage>
        <taxon>unclassified sequences</taxon>
        <taxon>metagenomes</taxon>
        <taxon>ecological metagenomes</taxon>
    </lineage>
</organism>
<dbReference type="Gene3D" id="1.10.30.50">
    <property type="match status" value="1"/>
</dbReference>
<dbReference type="InterPro" id="IPR003615">
    <property type="entry name" value="HNH_nuc"/>
</dbReference>
<dbReference type="CDD" id="cd00085">
    <property type="entry name" value="HNHc"/>
    <property type="match status" value="1"/>
</dbReference>
<accession>A0A0F9SFE9</accession>
<sequence>MRKLFILASEFQRKLADQEFEDPAEQLEDDVSDWQTELDVAKNWVDWLTSLATIDENRPVTWKRKQERGTTCCWCGLDTFVGVEHIIPRSAGGPKVDRWNLAWACYPCNHERAGNIGSLSYEWMVQYRVGLGATPEPTGWLYKKFLAAPEIPTKEALSSILVGP</sequence>
<comment type="caution">
    <text evidence="1">The sequence shown here is derived from an EMBL/GenBank/DDBJ whole genome shotgun (WGS) entry which is preliminary data.</text>
</comment>
<dbReference type="EMBL" id="LAZR01000675">
    <property type="protein sequence ID" value="KKN61012.1"/>
    <property type="molecule type" value="Genomic_DNA"/>
</dbReference>
<gene>
    <name evidence="1" type="ORF">LCGC14_0526370</name>
</gene>
<evidence type="ECO:0000313" key="1">
    <source>
        <dbReference type="EMBL" id="KKN61012.1"/>
    </source>
</evidence>
<name>A0A0F9SFE9_9ZZZZ</name>
<proteinExistence type="predicted"/>
<reference evidence="1" key="1">
    <citation type="journal article" date="2015" name="Nature">
        <title>Complex archaea that bridge the gap between prokaryotes and eukaryotes.</title>
        <authorList>
            <person name="Spang A."/>
            <person name="Saw J.H."/>
            <person name="Jorgensen S.L."/>
            <person name="Zaremba-Niedzwiedzka K."/>
            <person name="Martijn J."/>
            <person name="Lind A.E."/>
            <person name="van Eijk R."/>
            <person name="Schleper C."/>
            <person name="Guy L."/>
            <person name="Ettema T.J."/>
        </authorList>
    </citation>
    <scope>NUCLEOTIDE SEQUENCE</scope>
</reference>
<dbReference type="AlphaFoldDB" id="A0A0F9SFE9"/>
<evidence type="ECO:0008006" key="2">
    <source>
        <dbReference type="Google" id="ProtNLM"/>
    </source>
</evidence>